<feature type="signal peptide" evidence="1">
    <location>
        <begin position="1"/>
        <end position="25"/>
    </location>
</feature>
<name>A0A511B7Z3_9PROT</name>
<evidence type="ECO:0000259" key="2">
    <source>
        <dbReference type="Pfam" id="PF13349"/>
    </source>
</evidence>
<gene>
    <name evidence="3" type="ORF">GWA01_17070</name>
</gene>
<dbReference type="Proteomes" id="UP000321230">
    <property type="component" value="Unassembled WGS sequence"/>
</dbReference>
<feature type="chain" id="PRO_5022157753" description="DUF4097 domain-containing protein" evidence="1">
    <location>
        <begin position="26"/>
        <end position="248"/>
    </location>
</feature>
<dbReference type="EMBL" id="BJUZ01000002">
    <property type="protein sequence ID" value="GEK93937.1"/>
    <property type="molecule type" value="Genomic_DNA"/>
</dbReference>
<feature type="domain" description="DUF4097" evidence="2">
    <location>
        <begin position="48"/>
        <end position="188"/>
    </location>
</feature>
<sequence>MNIRRNLAVATLGALFCTSALPAMAAPLSMSTLSDDIRLDSLPEGGTLNTVSGDVRVQSVGGALSANLASGDFQAGKVVGGLNVHSASGNITVDTVTGPVDIRSASGDVDLHKVEGTVNIELASGDVDLPSVTSNMHVRTASGDVKAALVGSGGTSRSVDIRTASGNVVLHLPHDFDGRLDLGLTETASTVGKYHITQDFGLKVETGEWETHGLGEKTRRLYVVGTIGSGRDVVKVHVAHSNITVTHD</sequence>
<protein>
    <recommendedName>
        <fullName evidence="2">DUF4097 domain-containing protein</fullName>
    </recommendedName>
</protein>
<dbReference type="PANTHER" id="PTHR34094:SF1">
    <property type="entry name" value="PROTEIN FAM185A"/>
    <property type="match status" value="1"/>
</dbReference>
<keyword evidence="1" id="KW-0732">Signal</keyword>
<proteinExistence type="predicted"/>
<dbReference type="RefSeq" id="WP_146796362.1">
    <property type="nucleotide sequence ID" value="NZ_BARC01000008.1"/>
</dbReference>
<dbReference type="Pfam" id="PF13349">
    <property type="entry name" value="DUF4097"/>
    <property type="match status" value="1"/>
</dbReference>
<dbReference type="OrthoDB" id="7281351at2"/>
<accession>A0A511B7Z3</accession>
<dbReference type="InterPro" id="IPR025164">
    <property type="entry name" value="Toastrack_DUF4097"/>
</dbReference>
<evidence type="ECO:0000313" key="3">
    <source>
        <dbReference type="EMBL" id="GEK93937.1"/>
    </source>
</evidence>
<dbReference type="PANTHER" id="PTHR34094">
    <property type="match status" value="1"/>
</dbReference>
<reference evidence="3 4" key="1">
    <citation type="submission" date="2019-07" db="EMBL/GenBank/DDBJ databases">
        <title>Whole genome shotgun sequence of Gluconobacter wancherniae NBRC 103581.</title>
        <authorList>
            <person name="Hosoyama A."/>
            <person name="Uohara A."/>
            <person name="Ohji S."/>
            <person name="Ichikawa N."/>
        </authorList>
    </citation>
    <scope>NUCLEOTIDE SEQUENCE [LARGE SCALE GENOMIC DNA]</scope>
    <source>
        <strain evidence="3 4">NBRC 103581</strain>
    </source>
</reference>
<dbReference type="AlphaFoldDB" id="A0A511B7Z3"/>
<evidence type="ECO:0000256" key="1">
    <source>
        <dbReference type="SAM" id="SignalP"/>
    </source>
</evidence>
<keyword evidence="4" id="KW-1185">Reference proteome</keyword>
<comment type="caution">
    <text evidence="3">The sequence shown here is derived from an EMBL/GenBank/DDBJ whole genome shotgun (WGS) entry which is preliminary data.</text>
</comment>
<organism evidence="3 4">
    <name type="scientific">Gluconobacter wancherniae NBRC 103581</name>
    <dbReference type="NCBI Taxonomy" id="656744"/>
    <lineage>
        <taxon>Bacteria</taxon>
        <taxon>Pseudomonadati</taxon>
        <taxon>Pseudomonadota</taxon>
        <taxon>Alphaproteobacteria</taxon>
        <taxon>Acetobacterales</taxon>
        <taxon>Acetobacteraceae</taxon>
        <taxon>Gluconobacter</taxon>
    </lineage>
</organism>
<evidence type="ECO:0000313" key="4">
    <source>
        <dbReference type="Proteomes" id="UP000321230"/>
    </source>
</evidence>